<dbReference type="InterPro" id="IPR031475">
    <property type="entry name" value="NBD_C"/>
</dbReference>
<dbReference type="Gene3D" id="3.40.980.20">
    <property type="entry name" value="Four-carbon acid sugar kinase, nucleotide binding domain"/>
    <property type="match status" value="1"/>
</dbReference>
<keyword evidence="6" id="KW-0119">Carbohydrate metabolism</keyword>
<evidence type="ECO:0000256" key="6">
    <source>
        <dbReference type="ARBA" id="ARBA00023277"/>
    </source>
</evidence>
<protein>
    <submittedName>
        <fullName evidence="9">Four-carbon acid sugar kinase family protein</fullName>
    </submittedName>
</protein>
<dbReference type="Pfam" id="PF17042">
    <property type="entry name" value="NBD_C"/>
    <property type="match status" value="1"/>
</dbReference>
<feature type="domain" description="Four-carbon acid sugar kinase N-terminal" evidence="7">
    <location>
        <begin position="7"/>
        <end position="251"/>
    </location>
</feature>
<evidence type="ECO:0000256" key="4">
    <source>
        <dbReference type="ARBA" id="ARBA00022777"/>
    </source>
</evidence>
<proteinExistence type="inferred from homology"/>
<comment type="caution">
    <text evidence="9">The sequence shown here is derived from an EMBL/GenBank/DDBJ whole genome shotgun (WGS) entry which is preliminary data.</text>
</comment>
<evidence type="ECO:0000256" key="5">
    <source>
        <dbReference type="ARBA" id="ARBA00022840"/>
    </source>
</evidence>
<evidence type="ECO:0000259" key="7">
    <source>
        <dbReference type="Pfam" id="PF07005"/>
    </source>
</evidence>
<dbReference type="SUPFAM" id="SSF142764">
    <property type="entry name" value="YgbK-like"/>
    <property type="match status" value="1"/>
</dbReference>
<evidence type="ECO:0000256" key="1">
    <source>
        <dbReference type="ARBA" id="ARBA00005715"/>
    </source>
</evidence>
<sequence length="446" mass="46819">MNSQLLLAYYGDDFTGSTDALEFLSRAGARTALFIEPPTADQLAVYPHLDAIGVAGLTRAMPPEAMQAVLEPAFTQLRALRPRHVHYKVCSTFDSSPTIGSIGRAIEVGRKIFPNAFVPLLVAAPLLGRYCAFGNLFARLGIGSAGGIFRLDRHPSMSRHPTTPADESDLRLHLARQTTFKTGLLDLLQIARPLAEMQQAIAAQVQHGAEIILFDALYDEQLPGIGAAIDSCATETAPLFSVGSSGVEMALGQFWAANNTLTPVTEWPAPGRAAPLLVVSGSCSPVTAGQIAWAKANGFAEVVLDAPELAAGAGLPDTSEPFQQQVIDYLRQGRSVVVHTNGGAGSPTPSLSAEVLGTALGLMAREAVRQTGVRRVVVAGGDTSSYAARAMGIEAVEMIAPLYPGAPLCRAAAPSSPLHGVEVNFKGGQVGAPEYFGVLLEGRMPT</sequence>
<dbReference type="InterPro" id="IPR010737">
    <property type="entry name" value="4-carb_acid_sugar_kinase_N"/>
</dbReference>
<keyword evidence="10" id="KW-1185">Reference proteome</keyword>
<dbReference type="GO" id="GO:0016301">
    <property type="term" value="F:kinase activity"/>
    <property type="evidence" value="ECO:0007669"/>
    <property type="project" value="UniProtKB-KW"/>
</dbReference>
<keyword evidence="2" id="KW-0808">Transferase</keyword>
<accession>A0ABR8JQ31</accession>
<feature type="domain" description="Four-carbon acid sugar kinase nucleotide binding" evidence="8">
    <location>
        <begin position="277"/>
        <end position="436"/>
    </location>
</feature>
<dbReference type="EMBL" id="JACXAC010000002">
    <property type="protein sequence ID" value="MBD2722100.1"/>
    <property type="molecule type" value="Genomic_DNA"/>
</dbReference>
<evidence type="ECO:0000256" key="2">
    <source>
        <dbReference type="ARBA" id="ARBA00022679"/>
    </source>
</evidence>
<dbReference type="Pfam" id="PF07005">
    <property type="entry name" value="SBD_N"/>
    <property type="match status" value="1"/>
</dbReference>
<dbReference type="RefSeq" id="WP_190923353.1">
    <property type="nucleotide sequence ID" value="NZ_JACXAC010000002.1"/>
</dbReference>
<name>A0ABR8JQ31_9BACT</name>
<gene>
    <name evidence="9" type="ORF">IC234_08160</name>
</gene>
<dbReference type="InterPro" id="IPR037051">
    <property type="entry name" value="4-carb_acid_sugar_kinase_N_sf"/>
</dbReference>
<keyword evidence="5" id="KW-0067">ATP-binding</keyword>
<dbReference type="Proteomes" id="UP000606003">
    <property type="component" value="Unassembled WGS sequence"/>
</dbReference>
<dbReference type="Gene3D" id="3.40.50.10840">
    <property type="entry name" value="Putative sugar-binding, N-terminal domain"/>
    <property type="match status" value="1"/>
</dbReference>
<organism evidence="9 10">
    <name type="scientific">Hymenobacter armeniacus</name>
    <dbReference type="NCBI Taxonomy" id="2771358"/>
    <lineage>
        <taxon>Bacteria</taxon>
        <taxon>Pseudomonadati</taxon>
        <taxon>Bacteroidota</taxon>
        <taxon>Cytophagia</taxon>
        <taxon>Cytophagales</taxon>
        <taxon>Hymenobacteraceae</taxon>
        <taxon>Hymenobacter</taxon>
    </lineage>
</organism>
<evidence type="ECO:0000256" key="3">
    <source>
        <dbReference type="ARBA" id="ARBA00022741"/>
    </source>
</evidence>
<dbReference type="InterPro" id="IPR042213">
    <property type="entry name" value="NBD_C_sf"/>
</dbReference>
<keyword evidence="4 9" id="KW-0418">Kinase</keyword>
<keyword evidence="3" id="KW-0547">Nucleotide-binding</keyword>
<evidence type="ECO:0000313" key="9">
    <source>
        <dbReference type="EMBL" id="MBD2722100.1"/>
    </source>
</evidence>
<evidence type="ECO:0000259" key="8">
    <source>
        <dbReference type="Pfam" id="PF17042"/>
    </source>
</evidence>
<reference evidence="9 10" key="1">
    <citation type="submission" date="2020-09" db="EMBL/GenBank/DDBJ databases">
        <authorList>
            <person name="Kim M.K."/>
        </authorList>
    </citation>
    <scope>NUCLEOTIDE SEQUENCE [LARGE SCALE GENOMIC DNA]</scope>
    <source>
        <strain evidence="9 10">BT189</strain>
    </source>
</reference>
<comment type="similarity">
    <text evidence="1">Belongs to the four-carbon acid sugar kinase family.</text>
</comment>
<evidence type="ECO:0000313" key="10">
    <source>
        <dbReference type="Proteomes" id="UP000606003"/>
    </source>
</evidence>